<dbReference type="EMBL" id="KQ241718">
    <property type="protein sequence ID" value="KNC85141.1"/>
    <property type="molecule type" value="Genomic_DNA"/>
</dbReference>
<dbReference type="GeneID" id="25903169"/>
<dbReference type="Proteomes" id="UP000054560">
    <property type="component" value="Unassembled WGS sequence"/>
</dbReference>
<evidence type="ECO:0000313" key="1">
    <source>
        <dbReference type="EMBL" id="KNC85141.1"/>
    </source>
</evidence>
<dbReference type="SUPFAM" id="SSF111347">
    <property type="entry name" value="Rap/Ran-GAP"/>
    <property type="match status" value="1"/>
</dbReference>
<gene>
    <name evidence="1" type="ORF">SARC_02665</name>
</gene>
<dbReference type="GO" id="GO:0051056">
    <property type="term" value="P:regulation of small GTPase mediated signal transduction"/>
    <property type="evidence" value="ECO:0007669"/>
    <property type="project" value="InterPro"/>
</dbReference>
<protein>
    <submittedName>
        <fullName evidence="1">Uncharacterized protein</fullName>
    </submittedName>
</protein>
<evidence type="ECO:0000313" key="2">
    <source>
        <dbReference type="Proteomes" id="UP000054560"/>
    </source>
</evidence>
<name>A0A0L0G8E0_9EUKA</name>
<dbReference type="OrthoDB" id="19311at2759"/>
<dbReference type="InterPro" id="IPR035974">
    <property type="entry name" value="Rap/Ran-GAP_sf"/>
</dbReference>
<dbReference type="AlphaFoldDB" id="A0A0L0G8E0"/>
<keyword evidence="2" id="KW-1185">Reference proteome</keyword>
<dbReference type="GO" id="GO:0005096">
    <property type="term" value="F:GTPase activator activity"/>
    <property type="evidence" value="ECO:0007669"/>
    <property type="project" value="InterPro"/>
</dbReference>
<organism evidence="1 2">
    <name type="scientific">Sphaeroforma arctica JP610</name>
    <dbReference type="NCBI Taxonomy" id="667725"/>
    <lineage>
        <taxon>Eukaryota</taxon>
        <taxon>Ichthyosporea</taxon>
        <taxon>Ichthyophonida</taxon>
        <taxon>Sphaeroforma</taxon>
    </lineage>
</organism>
<accession>A0A0L0G8E0</accession>
<reference evidence="1 2" key="1">
    <citation type="submission" date="2011-02" db="EMBL/GenBank/DDBJ databases">
        <title>The Genome Sequence of Sphaeroforma arctica JP610.</title>
        <authorList>
            <consortium name="The Broad Institute Genome Sequencing Platform"/>
            <person name="Russ C."/>
            <person name="Cuomo C."/>
            <person name="Young S.K."/>
            <person name="Zeng Q."/>
            <person name="Gargeya S."/>
            <person name="Alvarado L."/>
            <person name="Berlin A."/>
            <person name="Chapman S.B."/>
            <person name="Chen Z."/>
            <person name="Freedman E."/>
            <person name="Gellesch M."/>
            <person name="Goldberg J."/>
            <person name="Griggs A."/>
            <person name="Gujja S."/>
            <person name="Heilman E."/>
            <person name="Heiman D."/>
            <person name="Howarth C."/>
            <person name="Mehta T."/>
            <person name="Neiman D."/>
            <person name="Pearson M."/>
            <person name="Roberts A."/>
            <person name="Saif S."/>
            <person name="Shea T."/>
            <person name="Shenoy N."/>
            <person name="Sisk P."/>
            <person name="Stolte C."/>
            <person name="Sykes S."/>
            <person name="White J."/>
            <person name="Yandava C."/>
            <person name="Burger G."/>
            <person name="Gray M.W."/>
            <person name="Holland P.W.H."/>
            <person name="King N."/>
            <person name="Lang F.B.F."/>
            <person name="Roger A.J."/>
            <person name="Ruiz-Trillo I."/>
            <person name="Haas B."/>
            <person name="Nusbaum C."/>
            <person name="Birren B."/>
        </authorList>
    </citation>
    <scope>NUCLEOTIDE SEQUENCE [LARGE SCALE GENOMIC DNA]</scope>
    <source>
        <strain evidence="1 2">JP610</strain>
    </source>
</reference>
<dbReference type="RefSeq" id="XP_014159043.1">
    <property type="nucleotide sequence ID" value="XM_014303568.1"/>
</dbReference>
<sequence>MVVPQSSLAQLVRATAIRAGRVMRETAASYKSFYKQREEYLSDIVAKYKVQSQFEEFMETVIQPRESDDVT</sequence>
<proteinExistence type="predicted"/>